<dbReference type="PANTHER" id="PTHR33248">
    <property type="entry name" value="ZINC ION-BINDING PROTEIN"/>
    <property type="match status" value="1"/>
</dbReference>
<evidence type="ECO:0000259" key="7">
    <source>
        <dbReference type="PROSITE" id="PS51999"/>
    </source>
</evidence>
<dbReference type="Proteomes" id="UP000011116">
    <property type="component" value="Chromosome 1H"/>
</dbReference>
<keyword evidence="6" id="KW-0472">Membrane</keyword>
<evidence type="ECO:0000256" key="3">
    <source>
        <dbReference type="ARBA" id="ARBA00022833"/>
    </source>
</evidence>
<evidence type="ECO:0000256" key="4">
    <source>
        <dbReference type="PROSITE-ProRule" id="PRU01343"/>
    </source>
</evidence>
<keyword evidence="9" id="KW-1185">Reference proteome</keyword>
<reference evidence="9" key="1">
    <citation type="journal article" date="2012" name="Nature">
        <title>A physical, genetic and functional sequence assembly of the barley genome.</title>
        <authorList>
            <consortium name="The International Barley Genome Sequencing Consortium"/>
            <person name="Mayer K.F."/>
            <person name="Waugh R."/>
            <person name="Brown J.W."/>
            <person name="Schulman A."/>
            <person name="Langridge P."/>
            <person name="Platzer M."/>
            <person name="Fincher G.B."/>
            <person name="Muehlbauer G.J."/>
            <person name="Sato K."/>
            <person name="Close T.J."/>
            <person name="Wise R.P."/>
            <person name="Stein N."/>
        </authorList>
    </citation>
    <scope>NUCLEOTIDE SEQUENCE [LARGE SCALE GENOMIC DNA]</scope>
    <source>
        <strain evidence="9">cv. Morex</strain>
    </source>
</reference>
<dbReference type="SMR" id="A0A8I6WD66"/>
<dbReference type="KEGG" id="hvg:123439886"/>
<evidence type="ECO:0000256" key="1">
    <source>
        <dbReference type="ARBA" id="ARBA00022723"/>
    </source>
</evidence>
<reference evidence="8" key="2">
    <citation type="submission" date="2020-10" db="EMBL/GenBank/DDBJ databases">
        <authorList>
            <person name="Scholz U."/>
            <person name="Mascher M."/>
            <person name="Fiebig A."/>
        </authorList>
    </citation>
    <scope>NUCLEOTIDE SEQUENCE [LARGE SCALE GENOMIC DNA]</scope>
    <source>
        <strain evidence="8">cv. Morex</strain>
    </source>
</reference>
<dbReference type="Gramene" id="HORVU.MOREX.r3.1HG0058890.1">
    <property type="protein sequence ID" value="HORVU.MOREX.r3.1HG0058890.1"/>
    <property type="gene ID" value="HORVU.MOREX.r3.1HG0058890"/>
</dbReference>
<feature type="compositionally biased region" description="Basic and acidic residues" evidence="5">
    <location>
        <begin position="1"/>
        <end position="17"/>
    </location>
</feature>
<gene>
    <name evidence="8" type="primary">LOC123439886</name>
</gene>
<evidence type="ECO:0000313" key="8">
    <source>
        <dbReference type="EnsemblPlants" id="HORVU.MOREX.r3.1HG0058890.1"/>
    </source>
</evidence>
<keyword evidence="2 4" id="KW-0863">Zinc-finger</keyword>
<dbReference type="OrthoDB" id="645585at2759"/>
<evidence type="ECO:0000256" key="2">
    <source>
        <dbReference type="ARBA" id="ARBA00022771"/>
    </source>
</evidence>
<feature type="domain" description="GRF-type" evidence="7">
    <location>
        <begin position="81"/>
        <end position="124"/>
    </location>
</feature>
<name>A0A8I6WD66_HORVV</name>
<reference evidence="8" key="3">
    <citation type="submission" date="2022-01" db="UniProtKB">
        <authorList>
            <consortium name="EnsemblPlants"/>
        </authorList>
    </citation>
    <scope>IDENTIFICATION</scope>
    <source>
        <strain evidence="8">subsp. vulgare</strain>
    </source>
</reference>
<proteinExistence type="predicted"/>
<organism evidence="8 9">
    <name type="scientific">Hordeum vulgare subsp. vulgare</name>
    <name type="common">Domesticated barley</name>
    <dbReference type="NCBI Taxonomy" id="112509"/>
    <lineage>
        <taxon>Eukaryota</taxon>
        <taxon>Viridiplantae</taxon>
        <taxon>Streptophyta</taxon>
        <taxon>Embryophyta</taxon>
        <taxon>Tracheophyta</taxon>
        <taxon>Spermatophyta</taxon>
        <taxon>Magnoliopsida</taxon>
        <taxon>Liliopsida</taxon>
        <taxon>Poales</taxon>
        <taxon>Poaceae</taxon>
        <taxon>BOP clade</taxon>
        <taxon>Pooideae</taxon>
        <taxon>Triticodae</taxon>
        <taxon>Triticeae</taxon>
        <taxon>Hordeinae</taxon>
        <taxon>Hordeum</taxon>
    </lineage>
</organism>
<dbReference type="PROSITE" id="PS51999">
    <property type="entry name" value="ZF_GRF"/>
    <property type="match status" value="1"/>
</dbReference>
<dbReference type="InterPro" id="IPR010666">
    <property type="entry name" value="Znf_GRF"/>
</dbReference>
<accession>A0A8I6WD66</accession>
<protein>
    <recommendedName>
        <fullName evidence="7">GRF-type domain-containing protein</fullName>
    </recommendedName>
</protein>
<sequence>MIGDFGRRETKVSDGRGDGAQSTAEAGRRGAKHGGDGAMSWPSGASSAPGFHRASGRRGTDSRSPVAYRKNPMTYEPLKVCHCRQPRKAPRWISWSRQNLGRRYYSCVDAMHGGCGNVEWHDDPLPKYYGDLIGDLRDEVWRPKGQRFVARTEDECLNVPIPGHEASMVMALQLRLKERNAELEVMNGKYMNVVMVFIVFVVGVVVGKMLV</sequence>
<keyword evidence="3" id="KW-0862">Zinc</keyword>
<keyword evidence="1" id="KW-0479">Metal-binding</keyword>
<evidence type="ECO:0000256" key="6">
    <source>
        <dbReference type="SAM" id="Phobius"/>
    </source>
</evidence>
<feature type="region of interest" description="Disordered" evidence="5">
    <location>
        <begin position="1"/>
        <end position="69"/>
    </location>
</feature>
<evidence type="ECO:0000313" key="9">
    <source>
        <dbReference type="Proteomes" id="UP000011116"/>
    </source>
</evidence>
<dbReference type="GeneID" id="123439886"/>
<dbReference type="RefSeq" id="XP_044972447.1">
    <property type="nucleotide sequence ID" value="XM_045116512.1"/>
</dbReference>
<evidence type="ECO:0000256" key="5">
    <source>
        <dbReference type="SAM" id="MobiDB-lite"/>
    </source>
</evidence>
<keyword evidence="6" id="KW-1133">Transmembrane helix</keyword>
<feature type="transmembrane region" description="Helical" evidence="6">
    <location>
        <begin position="190"/>
        <end position="210"/>
    </location>
</feature>
<dbReference type="AlphaFoldDB" id="A0A8I6WD66"/>
<dbReference type="GO" id="GO:0008270">
    <property type="term" value="F:zinc ion binding"/>
    <property type="evidence" value="ECO:0007669"/>
    <property type="project" value="UniProtKB-KW"/>
</dbReference>
<dbReference type="EnsemblPlants" id="HORVU.MOREX.r3.1HG0058890.1">
    <property type="protein sequence ID" value="HORVU.MOREX.r3.1HG0058890.1"/>
    <property type="gene ID" value="HORVU.MOREX.r3.1HG0058890"/>
</dbReference>
<keyword evidence="6" id="KW-0812">Transmembrane</keyword>